<keyword evidence="1" id="KW-0812">Transmembrane</keyword>
<feature type="transmembrane region" description="Helical" evidence="1">
    <location>
        <begin position="7"/>
        <end position="26"/>
    </location>
</feature>
<evidence type="ECO:0000313" key="3">
    <source>
        <dbReference type="Proteomes" id="UP000633365"/>
    </source>
</evidence>
<feature type="transmembrane region" description="Helical" evidence="1">
    <location>
        <begin position="121"/>
        <end position="144"/>
    </location>
</feature>
<reference evidence="2" key="1">
    <citation type="submission" date="2021-01" db="EMBL/GenBank/DDBJ databases">
        <title>Genome public.</title>
        <authorList>
            <person name="Liu C."/>
            <person name="Sun Q."/>
        </authorList>
    </citation>
    <scope>NUCLEOTIDE SEQUENCE</scope>
    <source>
        <strain evidence="2">M6</strain>
    </source>
</reference>
<evidence type="ECO:0000313" key="2">
    <source>
        <dbReference type="EMBL" id="MBK6087482.1"/>
    </source>
</evidence>
<keyword evidence="3" id="KW-1185">Reference proteome</keyword>
<dbReference type="EMBL" id="JAEQMG010000035">
    <property type="protein sequence ID" value="MBK6087482.1"/>
    <property type="molecule type" value="Genomic_DNA"/>
</dbReference>
<evidence type="ECO:0000256" key="1">
    <source>
        <dbReference type="SAM" id="Phobius"/>
    </source>
</evidence>
<dbReference type="AlphaFoldDB" id="A0A934TY96"/>
<organism evidence="2 3">
    <name type="scientific">Ruminococcus difficilis</name>
    <dbReference type="NCBI Taxonomy" id="2763069"/>
    <lineage>
        <taxon>Bacteria</taxon>
        <taxon>Bacillati</taxon>
        <taxon>Bacillota</taxon>
        <taxon>Clostridia</taxon>
        <taxon>Eubacteriales</taxon>
        <taxon>Oscillospiraceae</taxon>
        <taxon>Ruminococcus</taxon>
    </lineage>
</organism>
<sequence>MSRFQRVRSFILGILYLVISLLLLLLPKDSYGVITLIISFMLLFYSISQLIYYVMMARHMVGGKIILCEAIIILDLGLFIYSLYDDKSLTILIFLLIIYAFSGFVDILRAFEEKKNGSRHWIRKLVIGLAMVIFALALVIIGLIMKNTIILKYGFCLSVAYAGIRKIITAFKKTAIVYIQ</sequence>
<dbReference type="RefSeq" id="WP_201426785.1">
    <property type="nucleotide sequence ID" value="NZ_JAEQMG010000035.1"/>
</dbReference>
<dbReference type="InterPro" id="IPR005325">
    <property type="entry name" value="DUF308_memb"/>
</dbReference>
<feature type="transmembrane region" description="Helical" evidence="1">
    <location>
        <begin position="32"/>
        <end position="54"/>
    </location>
</feature>
<accession>A0A934TY96</accession>
<feature type="transmembrane region" description="Helical" evidence="1">
    <location>
        <begin position="90"/>
        <end position="109"/>
    </location>
</feature>
<dbReference type="Proteomes" id="UP000633365">
    <property type="component" value="Unassembled WGS sequence"/>
</dbReference>
<comment type="caution">
    <text evidence="2">The sequence shown here is derived from an EMBL/GenBank/DDBJ whole genome shotgun (WGS) entry which is preliminary data.</text>
</comment>
<feature type="transmembrane region" description="Helical" evidence="1">
    <location>
        <begin position="150"/>
        <end position="168"/>
    </location>
</feature>
<keyword evidence="1" id="KW-0472">Membrane</keyword>
<protein>
    <submittedName>
        <fullName evidence="2">DUF308 domain-containing protein</fullName>
    </submittedName>
</protein>
<proteinExistence type="predicted"/>
<feature type="transmembrane region" description="Helical" evidence="1">
    <location>
        <begin position="66"/>
        <end position="84"/>
    </location>
</feature>
<keyword evidence="1" id="KW-1133">Transmembrane helix</keyword>
<name>A0A934TY96_9FIRM</name>
<gene>
    <name evidence="2" type="ORF">JKK62_02250</name>
</gene>
<dbReference type="Pfam" id="PF03729">
    <property type="entry name" value="DUF308"/>
    <property type="match status" value="1"/>
</dbReference>